<dbReference type="SUPFAM" id="SSF47413">
    <property type="entry name" value="lambda repressor-like DNA-binding domains"/>
    <property type="match status" value="1"/>
</dbReference>
<evidence type="ECO:0000313" key="4">
    <source>
        <dbReference type="Proteomes" id="UP000823521"/>
    </source>
</evidence>
<dbReference type="InterPro" id="IPR001387">
    <property type="entry name" value="Cro/C1-type_HTH"/>
</dbReference>
<dbReference type="SMART" id="SM00530">
    <property type="entry name" value="HTH_XRE"/>
    <property type="match status" value="1"/>
</dbReference>
<proteinExistence type="predicted"/>
<name>A0ABS3VJQ0_MICEH</name>
<gene>
    <name evidence="3" type="ORF">GSF22_01835</name>
</gene>
<dbReference type="Proteomes" id="UP000823521">
    <property type="component" value="Unassembled WGS sequence"/>
</dbReference>
<feature type="domain" description="HTH cro/C1-type" evidence="2">
    <location>
        <begin position="14"/>
        <end position="72"/>
    </location>
</feature>
<dbReference type="InterPro" id="IPR010982">
    <property type="entry name" value="Lambda_DNA-bd_dom_sf"/>
</dbReference>
<keyword evidence="1" id="KW-0238">DNA-binding</keyword>
<reference evidence="3 4" key="1">
    <citation type="submission" date="2019-12" db="EMBL/GenBank/DDBJ databases">
        <title>Whole genome sequencing of endophytic Actinobacterium Micromonospora sp. MPMI6T.</title>
        <authorList>
            <person name="Evv R."/>
            <person name="Podile A.R."/>
        </authorList>
    </citation>
    <scope>NUCLEOTIDE SEQUENCE [LARGE SCALE GENOMIC DNA]</scope>
    <source>
        <strain evidence="3 4">MPMI6</strain>
    </source>
</reference>
<keyword evidence="4" id="KW-1185">Reference proteome</keyword>
<dbReference type="RefSeq" id="WP_208810945.1">
    <property type="nucleotide sequence ID" value="NZ_WVUH01000005.1"/>
</dbReference>
<protein>
    <submittedName>
        <fullName evidence="3">Helix-turn-helix domain-containing protein</fullName>
    </submittedName>
</protein>
<dbReference type="CDD" id="cd00093">
    <property type="entry name" value="HTH_XRE"/>
    <property type="match status" value="1"/>
</dbReference>
<dbReference type="PANTHER" id="PTHR46797:SF1">
    <property type="entry name" value="METHYLPHOSPHONATE SYNTHASE"/>
    <property type="match status" value="1"/>
</dbReference>
<evidence type="ECO:0000313" key="3">
    <source>
        <dbReference type="EMBL" id="MBO4204755.1"/>
    </source>
</evidence>
<evidence type="ECO:0000259" key="2">
    <source>
        <dbReference type="PROSITE" id="PS50943"/>
    </source>
</evidence>
<dbReference type="PROSITE" id="PS50943">
    <property type="entry name" value="HTH_CROC1"/>
    <property type="match status" value="1"/>
</dbReference>
<dbReference type="Gene3D" id="1.10.260.40">
    <property type="entry name" value="lambda repressor-like DNA-binding domains"/>
    <property type="match status" value="1"/>
</dbReference>
<organism evidence="3 4">
    <name type="scientific">Micromonospora echinofusca</name>
    <dbReference type="NCBI Taxonomy" id="47858"/>
    <lineage>
        <taxon>Bacteria</taxon>
        <taxon>Bacillati</taxon>
        <taxon>Actinomycetota</taxon>
        <taxon>Actinomycetes</taxon>
        <taxon>Micromonosporales</taxon>
        <taxon>Micromonosporaceae</taxon>
        <taxon>Micromonospora</taxon>
    </lineage>
</organism>
<accession>A0ABS3VJQ0</accession>
<dbReference type="InterPro" id="IPR050807">
    <property type="entry name" value="TransReg_Diox_bact_type"/>
</dbReference>
<sequence>MPTSRLVTIIGRTLRRQRELHQLTQQELAELAEVSQATIARIERGDRVPSIPLLERILAALDSQLAVTVEPLDAHLDARIDELAGQPLVERIDGTSLDRTVRSLGDLPYVLTGATAALLQGAPVPAEATEIALRWADSARFTNWLADVYAQRWNARWQRFGYLRLEPEEPGEHRWSTSVGEIRATMCDALPEAIEVRHGERSYRVVPLAQVEITDTGTAALLHRYRASQSGGGERRPVSAG</sequence>
<dbReference type="Pfam" id="PF01381">
    <property type="entry name" value="HTH_3"/>
    <property type="match status" value="1"/>
</dbReference>
<dbReference type="EMBL" id="WVUH01000005">
    <property type="protein sequence ID" value="MBO4204755.1"/>
    <property type="molecule type" value="Genomic_DNA"/>
</dbReference>
<dbReference type="PANTHER" id="PTHR46797">
    <property type="entry name" value="HTH-TYPE TRANSCRIPTIONAL REGULATOR"/>
    <property type="match status" value="1"/>
</dbReference>
<evidence type="ECO:0000256" key="1">
    <source>
        <dbReference type="ARBA" id="ARBA00023125"/>
    </source>
</evidence>
<comment type="caution">
    <text evidence="3">The sequence shown here is derived from an EMBL/GenBank/DDBJ whole genome shotgun (WGS) entry which is preliminary data.</text>
</comment>